<protein>
    <submittedName>
        <fullName evidence="1">Uncharacterized protein</fullName>
    </submittedName>
</protein>
<dbReference type="Proteomes" id="UP000199515">
    <property type="component" value="Unassembled WGS sequence"/>
</dbReference>
<dbReference type="STRING" id="589385.SAMN05421504_102314"/>
<evidence type="ECO:0000313" key="1">
    <source>
        <dbReference type="EMBL" id="SDX10225.1"/>
    </source>
</evidence>
<name>A0A1H2YYU5_9PSEU</name>
<organism evidence="1 2">
    <name type="scientific">Amycolatopsis xylanica</name>
    <dbReference type="NCBI Taxonomy" id="589385"/>
    <lineage>
        <taxon>Bacteria</taxon>
        <taxon>Bacillati</taxon>
        <taxon>Actinomycetota</taxon>
        <taxon>Actinomycetes</taxon>
        <taxon>Pseudonocardiales</taxon>
        <taxon>Pseudonocardiaceae</taxon>
        <taxon>Amycolatopsis</taxon>
    </lineage>
</organism>
<dbReference type="AlphaFoldDB" id="A0A1H2YYU5"/>
<dbReference type="RefSeq" id="WP_091288222.1">
    <property type="nucleotide sequence ID" value="NZ_FNON01000002.1"/>
</dbReference>
<sequence>MSEPSTRGLDWWRGDRARWVELCFTASPDESAADLHAAARAAVLRELFEDSTDEDADFLVYLLAQETLMHQSGWSFSDSMGMAALLVAERKRLADVFALWNAKNANFDTMFGLDSELLFAPGVEETIVFVEASDDPARDGIMRYVSGTSLPTDTEVSARMAGLRHYHTA</sequence>
<reference evidence="1 2" key="1">
    <citation type="submission" date="2016-10" db="EMBL/GenBank/DDBJ databases">
        <authorList>
            <person name="de Groot N.N."/>
        </authorList>
    </citation>
    <scope>NUCLEOTIDE SEQUENCE [LARGE SCALE GENOMIC DNA]</scope>
    <source>
        <strain evidence="1 2">CPCC 202699</strain>
    </source>
</reference>
<evidence type="ECO:0000313" key="2">
    <source>
        <dbReference type="Proteomes" id="UP000199515"/>
    </source>
</evidence>
<proteinExistence type="predicted"/>
<gene>
    <name evidence="1" type="ORF">SAMN05421504_102314</name>
</gene>
<accession>A0A1H2YYU5</accession>
<keyword evidence="2" id="KW-1185">Reference proteome</keyword>
<dbReference type="OrthoDB" id="3365759at2"/>
<dbReference type="EMBL" id="FNON01000002">
    <property type="protein sequence ID" value="SDX10225.1"/>
    <property type="molecule type" value="Genomic_DNA"/>
</dbReference>